<comment type="caution">
    <text evidence="1">The sequence shown here is derived from an EMBL/GenBank/DDBJ whole genome shotgun (WGS) entry which is preliminary data.</text>
</comment>
<gene>
    <name evidence="1" type="ORF">ACH49W_29395</name>
</gene>
<keyword evidence="2" id="KW-1185">Reference proteome</keyword>
<name>A0ABW7X941_9NOCA</name>
<dbReference type="EMBL" id="JBIRYO010000025">
    <property type="protein sequence ID" value="MFI2477510.1"/>
    <property type="molecule type" value="Genomic_DNA"/>
</dbReference>
<protein>
    <submittedName>
        <fullName evidence="1">Thioesterase family protein</fullName>
    </submittedName>
</protein>
<dbReference type="RefSeq" id="WP_357402036.1">
    <property type="nucleotide sequence ID" value="NZ_JBEYCD010000003.1"/>
</dbReference>
<dbReference type="InterPro" id="IPR029069">
    <property type="entry name" value="HotDog_dom_sf"/>
</dbReference>
<dbReference type="Proteomes" id="UP001611415">
    <property type="component" value="Unassembled WGS sequence"/>
</dbReference>
<reference evidence="1 2" key="1">
    <citation type="submission" date="2024-10" db="EMBL/GenBank/DDBJ databases">
        <title>The Natural Products Discovery Center: Release of the First 8490 Sequenced Strains for Exploring Actinobacteria Biosynthetic Diversity.</title>
        <authorList>
            <person name="Kalkreuter E."/>
            <person name="Kautsar S.A."/>
            <person name="Yang D."/>
            <person name="Bader C.D."/>
            <person name="Teijaro C.N."/>
            <person name="Fluegel L."/>
            <person name="Davis C.M."/>
            <person name="Simpson J.R."/>
            <person name="Lauterbach L."/>
            <person name="Steele A.D."/>
            <person name="Gui C."/>
            <person name="Meng S."/>
            <person name="Li G."/>
            <person name="Viehrig K."/>
            <person name="Ye F."/>
            <person name="Su P."/>
            <person name="Kiefer A.F."/>
            <person name="Nichols A."/>
            <person name="Cepeda A.J."/>
            <person name="Yan W."/>
            <person name="Fan B."/>
            <person name="Jiang Y."/>
            <person name="Adhikari A."/>
            <person name="Zheng C.-J."/>
            <person name="Schuster L."/>
            <person name="Cowan T.M."/>
            <person name="Smanski M.J."/>
            <person name="Chevrette M.G."/>
            <person name="De Carvalho L.P.S."/>
            <person name="Shen B."/>
        </authorList>
    </citation>
    <scope>NUCLEOTIDE SEQUENCE [LARGE SCALE GENOMIC DNA]</scope>
    <source>
        <strain evidence="1 2">NPDC019275</strain>
    </source>
</reference>
<dbReference type="Gene3D" id="3.10.129.10">
    <property type="entry name" value="Hotdog Thioesterase"/>
    <property type="match status" value="1"/>
</dbReference>
<dbReference type="SUPFAM" id="SSF54637">
    <property type="entry name" value="Thioesterase/thiol ester dehydrase-isomerase"/>
    <property type="match status" value="1"/>
</dbReference>
<accession>A0ABW7X941</accession>
<evidence type="ECO:0000313" key="2">
    <source>
        <dbReference type="Proteomes" id="UP001611415"/>
    </source>
</evidence>
<dbReference type="Pfam" id="PF13279">
    <property type="entry name" value="4HBT_2"/>
    <property type="match status" value="1"/>
</dbReference>
<evidence type="ECO:0000313" key="1">
    <source>
        <dbReference type="EMBL" id="MFI2477510.1"/>
    </source>
</evidence>
<sequence length="169" mass="18798">MAAVRPEITQVLAVPAAFTKEIPPDFEDSNGHMNVAHYFRLHGEAMWQQHRALGYGGSGRFGMFAMEQHVAYYREVLVGHEVSVHVCDLGRTDKVMRGISYLVNRTVGEVASSFEFLTMNVDRVSRRPAEFEAAVAAALDESIARARSLGFGPEYGVLELRPTTARVRN</sequence>
<organism evidence="1 2">
    <name type="scientific">Nocardia xishanensis</name>
    <dbReference type="NCBI Taxonomy" id="238964"/>
    <lineage>
        <taxon>Bacteria</taxon>
        <taxon>Bacillati</taxon>
        <taxon>Actinomycetota</taxon>
        <taxon>Actinomycetes</taxon>
        <taxon>Mycobacteriales</taxon>
        <taxon>Nocardiaceae</taxon>
        <taxon>Nocardia</taxon>
    </lineage>
</organism>
<proteinExistence type="predicted"/>